<dbReference type="InterPro" id="IPR001867">
    <property type="entry name" value="OmpR/PhoB-type_DNA-bd"/>
</dbReference>
<dbReference type="SMART" id="SM00862">
    <property type="entry name" value="Trans_reg_C"/>
    <property type="match status" value="1"/>
</dbReference>
<dbReference type="GO" id="GO:0006355">
    <property type="term" value="P:regulation of DNA-templated transcription"/>
    <property type="evidence" value="ECO:0007669"/>
    <property type="project" value="InterPro"/>
</dbReference>
<keyword evidence="1 2" id="KW-0238">DNA-binding</keyword>
<dbReference type="GO" id="GO:0000160">
    <property type="term" value="P:phosphorelay signal transduction system"/>
    <property type="evidence" value="ECO:0007669"/>
    <property type="project" value="InterPro"/>
</dbReference>
<feature type="DNA-binding region" description="OmpR/PhoB-type" evidence="2">
    <location>
        <begin position="1"/>
        <end position="92"/>
    </location>
</feature>
<accession>A0A2V3VAA4</accession>
<reference evidence="4 5" key="1">
    <citation type="submission" date="2018-05" db="EMBL/GenBank/DDBJ databases">
        <title>Genomic Encyclopedia of Type Strains, Phase IV (KMG-IV): sequencing the most valuable type-strain genomes for metagenomic binning, comparative biology and taxonomic classification.</title>
        <authorList>
            <person name="Goeker M."/>
        </authorList>
    </citation>
    <scope>NUCLEOTIDE SEQUENCE [LARGE SCALE GENOMIC DNA]</scope>
    <source>
        <strain evidence="4 5">DSM 3183</strain>
    </source>
</reference>
<evidence type="ECO:0000313" key="4">
    <source>
        <dbReference type="EMBL" id="PXW77781.1"/>
    </source>
</evidence>
<dbReference type="Pfam" id="PF00486">
    <property type="entry name" value="Trans_reg_C"/>
    <property type="match status" value="1"/>
</dbReference>
<keyword evidence="5" id="KW-1185">Reference proteome</keyword>
<dbReference type="InterPro" id="IPR036388">
    <property type="entry name" value="WH-like_DNA-bd_sf"/>
</dbReference>
<gene>
    <name evidence="4" type="ORF">C7451_104277</name>
</gene>
<dbReference type="Gene3D" id="1.10.10.10">
    <property type="entry name" value="Winged helix-like DNA-binding domain superfamily/Winged helix DNA-binding domain"/>
    <property type="match status" value="1"/>
</dbReference>
<dbReference type="AlphaFoldDB" id="A0A2V3VAA4"/>
<dbReference type="RefSeq" id="WP_341866619.1">
    <property type="nucleotide sequence ID" value="NZ_QJJM01000004.1"/>
</dbReference>
<organism evidence="4 5">
    <name type="scientific">Blastomonas natatoria</name>
    <dbReference type="NCBI Taxonomy" id="34015"/>
    <lineage>
        <taxon>Bacteria</taxon>
        <taxon>Pseudomonadati</taxon>
        <taxon>Pseudomonadota</taxon>
        <taxon>Alphaproteobacteria</taxon>
        <taxon>Sphingomonadales</taxon>
        <taxon>Sphingomonadaceae</taxon>
        <taxon>Blastomonas</taxon>
    </lineage>
</organism>
<dbReference type="SUPFAM" id="SSF46894">
    <property type="entry name" value="C-terminal effector domain of the bipartite response regulators"/>
    <property type="match status" value="1"/>
</dbReference>
<name>A0A2V3VAA4_9SPHN</name>
<evidence type="ECO:0000256" key="2">
    <source>
        <dbReference type="PROSITE-ProRule" id="PRU01091"/>
    </source>
</evidence>
<dbReference type="Proteomes" id="UP000248014">
    <property type="component" value="Unassembled WGS sequence"/>
</dbReference>
<sequence length="93" mass="10037">MAAAEPSPLVALLDLGLADPGGLEIVPELAAHGRAVFVLIARDATDVWGPAHRQDLDYLRVAVRALRRKLERDPAHPKLIINEPGIGYRIAVS</sequence>
<dbReference type="PROSITE" id="PS51755">
    <property type="entry name" value="OMPR_PHOB"/>
    <property type="match status" value="1"/>
</dbReference>
<proteinExistence type="predicted"/>
<dbReference type="GO" id="GO:0003677">
    <property type="term" value="F:DNA binding"/>
    <property type="evidence" value="ECO:0007669"/>
    <property type="project" value="UniProtKB-UniRule"/>
</dbReference>
<dbReference type="InterPro" id="IPR016032">
    <property type="entry name" value="Sig_transdc_resp-reg_C-effctor"/>
</dbReference>
<comment type="caution">
    <text evidence="4">The sequence shown here is derived from an EMBL/GenBank/DDBJ whole genome shotgun (WGS) entry which is preliminary data.</text>
</comment>
<feature type="domain" description="OmpR/PhoB-type" evidence="3">
    <location>
        <begin position="1"/>
        <end position="92"/>
    </location>
</feature>
<evidence type="ECO:0000313" key="5">
    <source>
        <dbReference type="Proteomes" id="UP000248014"/>
    </source>
</evidence>
<dbReference type="EMBL" id="QJJM01000004">
    <property type="protein sequence ID" value="PXW77781.1"/>
    <property type="molecule type" value="Genomic_DNA"/>
</dbReference>
<protein>
    <submittedName>
        <fullName evidence="4">Transcriptional regulator</fullName>
    </submittedName>
</protein>
<evidence type="ECO:0000259" key="3">
    <source>
        <dbReference type="PROSITE" id="PS51755"/>
    </source>
</evidence>
<evidence type="ECO:0000256" key="1">
    <source>
        <dbReference type="ARBA" id="ARBA00023125"/>
    </source>
</evidence>